<dbReference type="InterPro" id="IPR044060">
    <property type="entry name" value="Bacterial_rp_domain"/>
</dbReference>
<name>A0ABT1RYF6_9FIRM</name>
<keyword evidence="5" id="KW-1185">Reference proteome</keyword>
<feature type="domain" description="SLH" evidence="3">
    <location>
        <begin position="812"/>
        <end position="875"/>
    </location>
</feature>
<reference evidence="4 5" key="1">
    <citation type="submission" date="2022-06" db="EMBL/GenBank/DDBJ databases">
        <title>Isolation of gut microbiota from human fecal samples.</title>
        <authorList>
            <person name="Pamer E.G."/>
            <person name="Barat B."/>
            <person name="Waligurski E."/>
            <person name="Medina S."/>
            <person name="Paddock L."/>
            <person name="Mostad J."/>
        </authorList>
    </citation>
    <scope>NUCLEOTIDE SEQUENCE [LARGE SCALE GENOMIC DNA]</scope>
    <source>
        <strain evidence="4 5">DFI.9.73</strain>
    </source>
</reference>
<organism evidence="4 5">
    <name type="scientific">Neglectibacter timonensis</name>
    <dbReference type="NCBI Taxonomy" id="1776382"/>
    <lineage>
        <taxon>Bacteria</taxon>
        <taxon>Bacillati</taxon>
        <taxon>Bacillota</taxon>
        <taxon>Clostridia</taxon>
        <taxon>Eubacteriales</taxon>
        <taxon>Oscillospiraceae</taxon>
        <taxon>Neglectibacter</taxon>
    </lineage>
</organism>
<keyword evidence="1" id="KW-0677">Repeat</keyword>
<comment type="caution">
    <text evidence="4">The sequence shown here is derived from an EMBL/GenBank/DDBJ whole genome shotgun (WGS) entry which is preliminary data.</text>
</comment>
<sequence length="931" mass="95051">MKRIKKRFLAGVLTLCMVLTMLPAAALAAGLGSNEPSNDAMVYTDPVIPPTPSYDWYENPEGDAYTISTVADLMGLAKITQNKSKKFSDSVPADDFNGKTVILADNLDLTGVVWVGVDGSTVTADYRIWAFAGTFDGDKHTISNLNFSIKNTSQRYEVGLFHSIAAGGKIRDLTLDTVTAELGTNSLFGSLAYSLTGGAENCTVNHVRVTGENNSSDMYNNYTSVAGMFCSVSLTTSSNKVNSCSVSDMTVSIRGLLRHGGGLAGEVKGQSTFESCSTSEISFQASSARTVGGLFATAQNIIDDVVSVKNCTASDVSITGDENIGYVGGLSGSNNEDTHYEGCKVHGIIIRSTSETGTVGQVGGFVANTQLPGTTRVNTFKNCTVVGLDMRLKGISSDEDSGIGGFSANFSHSTTATGCSVSGAIDTSGVTGGAQTGGFLGNLGWYETTTQLTDCAAHVDILAAGSAGGFIGASAMDYSESSKQVAATFQGCTATGDVKSTDSTAGGFVGDGYCGTYTNCTAGGSVSGKTAGGFWGAITANPHMSKDSQIGISGCKGKGVVLGDENAGGFVATVTTDRSPPQSGKATKVSILGSAASPVVAGLSPNTHVDGFMILTAADDPNVTTGNGGGTANTPAVVILEGTSSAQPTVNADGSISIPPGGKVNGKLFPYGGFITSDGTVHKNSGGGSAVYAVSVLSVQNGTITVNPKSASKGVAVIITVEPDSGYELGELTVTDKYGKELELTDRGDGTYTFAMPSGDVSVAGSFVKAADPDTGLMNGTGETEFSPSLSATRGMIVTILYRLAGSPAVTAASGFTDVAPGAYYADAVAWAAANGIVNGYGNDTFGPNDNVTREQFAAILWRYADSPAASGTLDGFTDAGQISNYAVDAMHWAVEQGVVNGKGNGVLDPKGSAVRAEAAAMLMRYLQTTD</sequence>
<dbReference type="GeneID" id="90534114"/>
<protein>
    <submittedName>
        <fullName evidence="4">S-layer homology domain-containing protein</fullName>
    </submittedName>
</protein>
<dbReference type="PROSITE" id="PS51272">
    <property type="entry name" value="SLH"/>
    <property type="match status" value="2"/>
</dbReference>
<dbReference type="EMBL" id="JANFZH010000013">
    <property type="protein sequence ID" value="MCQ4839733.1"/>
    <property type="molecule type" value="Genomic_DNA"/>
</dbReference>
<feature type="chain" id="PRO_5045052275" evidence="2">
    <location>
        <begin position="29"/>
        <end position="931"/>
    </location>
</feature>
<proteinExistence type="predicted"/>
<evidence type="ECO:0000259" key="3">
    <source>
        <dbReference type="PROSITE" id="PS51272"/>
    </source>
</evidence>
<feature type="signal peptide" evidence="2">
    <location>
        <begin position="1"/>
        <end position="28"/>
    </location>
</feature>
<keyword evidence="2" id="KW-0732">Signal</keyword>
<evidence type="ECO:0000313" key="5">
    <source>
        <dbReference type="Proteomes" id="UP001524473"/>
    </source>
</evidence>
<dbReference type="Pfam" id="PF18998">
    <property type="entry name" value="Flg_new_2"/>
    <property type="match status" value="1"/>
</dbReference>
<evidence type="ECO:0000256" key="2">
    <source>
        <dbReference type="SAM" id="SignalP"/>
    </source>
</evidence>
<evidence type="ECO:0000313" key="4">
    <source>
        <dbReference type="EMBL" id="MCQ4839733.1"/>
    </source>
</evidence>
<gene>
    <name evidence="4" type="ORF">NE695_07380</name>
</gene>
<dbReference type="Gene3D" id="2.160.20.110">
    <property type="match status" value="2"/>
</dbReference>
<evidence type="ECO:0000256" key="1">
    <source>
        <dbReference type="ARBA" id="ARBA00022737"/>
    </source>
</evidence>
<feature type="domain" description="SLH" evidence="3">
    <location>
        <begin position="877"/>
        <end position="931"/>
    </location>
</feature>
<dbReference type="InterPro" id="IPR001119">
    <property type="entry name" value="SLH_dom"/>
</dbReference>
<accession>A0ABT1RYF6</accession>
<dbReference type="RefSeq" id="WP_242871056.1">
    <property type="nucleotide sequence ID" value="NZ_CABKVV010000009.1"/>
</dbReference>
<dbReference type="Pfam" id="PF00395">
    <property type="entry name" value="SLH"/>
    <property type="match status" value="2"/>
</dbReference>
<dbReference type="Proteomes" id="UP001524473">
    <property type="component" value="Unassembled WGS sequence"/>
</dbReference>